<dbReference type="Proteomes" id="UP000199152">
    <property type="component" value="Unassembled WGS sequence"/>
</dbReference>
<feature type="transmembrane region" description="Helical" evidence="1">
    <location>
        <begin position="88"/>
        <end position="106"/>
    </location>
</feature>
<gene>
    <name evidence="2" type="ORF">SAMN04488085_109215</name>
</gene>
<keyword evidence="3" id="KW-1185">Reference proteome</keyword>
<keyword evidence="1" id="KW-1133">Transmembrane helix</keyword>
<keyword evidence="1" id="KW-0472">Membrane</keyword>
<proteinExistence type="predicted"/>
<sequence>MERTSPEVARRTWPRWLAGGIALLLVAVVAVFWSDGGDRLLLGIVGAAAAVRGAIGTTRPPARRAALVIGGLAAVGLALASAPLSGWVLLAGVPAALLTGALVLLGRGGAVRRSGQAGLVWTALLTGVLVVTGIASSWERAAGGAAVAAALGVGLVGVFLLVNAVNLRAVAVQPPAPARPSACAGCACGAGGCGVRA</sequence>
<dbReference type="STRING" id="504800.SAMN04488085_109215"/>
<dbReference type="AlphaFoldDB" id="A0A1I4GY01"/>
<feature type="transmembrane region" description="Helical" evidence="1">
    <location>
        <begin position="144"/>
        <end position="165"/>
    </location>
</feature>
<feature type="transmembrane region" description="Helical" evidence="1">
    <location>
        <begin position="118"/>
        <end position="138"/>
    </location>
</feature>
<protein>
    <submittedName>
        <fullName evidence="2">Uncharacterized protein</fullName>
    </submittedName>
</protein>
<evidence type="ECO:0000313" key="2">
    <source>
        <dbReference type="EMBL" id="SFL34323.1"/>
    </source>
</evidence>
<reference evidence="3" key="1">
    <citation type="submission" date="2016-10" db="EMBL/GenBank/DDBJ databases">
        <authorList>
            <person name="Varghese N."/>
            <person name="Submissions S."/>
        </authorList>
    </citation>
    <scope>NUCLEOTIDE SEQUENCE [LARGE SCALE GENOMIC DNA]</scope>
    <source>
        <strain evidence="3">DSM 45317</strain>
    </source>
</reference>
<dbReference type="InParanoid" id="A0A1I4GY01"/>
<evidence type="ECO:0000256" key="1">
    <source>
        <dbReference type="SAM" id="Phobius"/>
    </source>
</evidence>
<organism evidence="2 3">
    <name type="scientific">Geodermatophilus ruber</name>
    <dbReference type="NCBI Taxonomy" id="504800"/>
    <lineage>
        <taxon>Bacteria</taxon>
        <taxon>Bacillati</taxon>
        <taxon>Actinomycetota</taxon>
        <taxon>Actinomycetes</taxon>
        <taxon>Geodermatophilales</taxon>
        <taxon>Geodermatophilaceae</taxon>
        <taxon>Geodermatophilus</taxon>
    </lineage>
</organism>
<evidence type="ECO:0000313" key="3">
    <source>
        <dbReference type="Proteomes" id="UP000199152"/>
    </source>
</evidence>
<feature type="transmembrane region" description="Helical" evidence="1">
    <location>
        <begin position="12"/>
        <end position="34"/>
    </location>
</feature>
<name>A0A1I4GY01_9ACTN</name>
<keyword evidence="1" id="KW-0812">Transmembrane</keyword>
<accession>A0A1I4GY01</accession>
<feature type="transmembrane region" description="Helical" evidence="1">
    <location>
        <begin position="40"/>
        <end position="58"/>
    </location>
</feature>
<feature type="transmembrane region" description="Helical" evidence="1">
    <location>
        <begin position="65"/>
        <end position="82"/>
    </location>
</feature>
<dbReference type="EMBL" id="FOSW01000009">
    <property type="protein sequence ID" value="SFL34323.1"/>
    <property type="molecule type" value="Genomic_DNA"/>
</dbReference>